<keyword evidence="5" id="KW-1185">Reference proteome</keyword>
<dbReference type="Gene3D" id="3.40.50.720">
    <property type="entry name" value="NAD(P)-binding Rossmann-like Domain"/>
    <property type="match status" value="1"/>
</dbReference>
<dbReference type="PRINTS" id="PR00081">
    <property type="entry name" value="GDHRDH"/>
</dbReference>
<sequence length="193" mass="20261">MKLTRSVLITGGAGGIGRATAECFAREGYSVYLFDLSETVHEVAKALSTNASRMQGRVVDVADEAQLIAAAQWCLGDAMGACDVLVNCAGISPKDRGEPIPLPLLTTAQWEQVHRVNVTAPFILCRELIPAMASQGFGRVINIVSRAARTYVPVSGLDYHTSKTALMGLTRGLAGAYGGQGVTVNSVAPGRIA</sequence>
<accession>A0A2N4UAH3</accession>
<comment type="similarity">
    <text evidence="1 3">Belongs to the short-chain dehydrogenases/reductases (SDR) family.</text>
</comment>
<dbReference type="PANTHER" id="PTHR42760">
    <property type="entry name" value="SHORT-CHAIN DEHYDROGENASES/REDUCTASES FAMILY MEMBER"/>
    <property type="match status" value="1"/>
</dbReference>
<dbReference type="GO" id="GO:0016616">
    <property type="term" value="F:oxidoreductase activity, acting on the CH-OH group of donors, NAD or NADP as acceptor"/>
    <property type="evidence" value="ECO:0007669"/>
    <property type="project" value="TreeGrafter"/>
</dbReference>
<proteinExistence type="inferred from homology"/>
<evidence type="ECO:0000256" key="2">
    <source>
        <dbReference type="ARBA" id="ARBA00023002"/>
    </source>
</evidence>
<keyword evidence="2" id="KW-0560">Oxidoreductase</keyword>
<evidence type="ECO:0000256" key="1">
    <source>
        <dbReference type="ARBA" id="ARBA00006484"/>
    </source>
</evidence>
<dbReference type="PANTHER" id="PTHR42760:SF133">
    <property type="entry name" value="3-OXOACYL-[ACYL-CARRIER-PROTEIN] REDUCTASE"/>
    <property type="match status" value="1"/>
</dbReference>
<dbReference type="OrthoDB" id="8888385at2"/>
<organism evidence="4 5">
    <name type="scientific">Pollutimonas nitritireducens</name>
    <dbReference type="NCBI Taxonomy" id="2045209"/>
    <lineage>
        <taxon>Bacteria</taxon>
        <taxon>Pseudomonadati</taxon>
        <taxon>Pseudomonadota</taxon>
        <taxon>Betaproteobacteria</taxon>
        <taxon>Burkholderiales</taxon>
        <taxon>Alcaligenaceae</taxon>
        <taxon>Pollutimonas</taxon>
    </lineage>
</organism>
<comment type="caution">
    <text evidence="4">The sequence shown here is derived from an EMBL/GenBank/DDBJ whole genome shotgun (WGS) entry which is preliminary data.</text>
</comment>
<dbReference type="Pfam" id="PF00106">
    <property type="entry name" value="adh_short"/>
    <property type="match status" value="1"/>
</dbReference>
<dbReference type="Proteomes" id="UP000234328">
    <property type="component" value="Unassembled WGS sequence"/>
</dbReference>
<dbReference type="CDD" id="cd05233">
    <property type="entry name" value="SDR_c"/>
    <property type="match status" value="1"/>
</dbReference>
<evidence type="ECO:0000313" key="5">
    <source>
        <dbReference type="Proteomes" id="UP000234328"/>
    </source>
</evidence>
<dbReference type="RefSeq" id="WP_102071877.1">
    <property type="nucleotide sequence ID" value="NZ_PDNV01000022.1"/>
</dbReference>
<gene>
    <name evidence="4" type="ORF">CR155_20325</name>
</gene>
<dbReference type="InterPro" id="IPR036291">
    <property type="entry name" value="NAD(P)-bd_dom_sf"/>
</dbReference>
<dbReference type="EMBL" id="PDNV01000022">
    <property type="protein sequence ID" value="PLC52014.1"/>
    <property type="molecule type" value="Genomic_DNA"/>
</dbReference>
<dbReference type="PRINTS" id="PR00080">
    <property type="entry name" value="SDRFAMILY"/>
</dbReference>
<dbReference type="SUPFAM" id="SSF51735">
    <property type="entry name" value="NAD(P)-binding Rossmann-fold domains"/>
    <property type="match status" value="1"/>
</dbReference>
<reference evidence="4 5" key="1">
    <citation type="submission" date="2017-10" db="EMBL/GenBank/DDBJ databases">
        <title>Two draft genome sequences of Pusillimonas sp. strains isolated from a nitrate- and radionuclide-contaminated groundwater in Russia.</title>
        <authorList>
            <person name="Grouzdev D.S."/>
            <person name="Tourova T.P."/>
            <person name="Goeva M.A."/>
            <person name="Babich T.L."/>
            <person name="Sokolova D.S."/>
            <person name="Abdullin R."/>
            <person name="Poltaraus A.B."/>
            <person name="Toshchakov S.V."/>
            <person name="Nazina T.N."/>
        </authorList>
    </citation>
    <scope>NUCLEOTIDE SEQUENCE [LARGE SCALE GENOMIC DNA]</scope>
    <source>
        <strain evidence="4 5">JR1/69-2-13</strain>
    </source>
</reference>
<name>A0A2N4UAH3_9BURK</name>
<protein>
    <submittedName>
        <fullName evidence="4">Uncharacterized protein</fullName>
    </submittedName>
</protein>
<dbReference type="AlphaFoldDB" id="A0A2N4UAH3"/>
<evidence type="ECO:0000256" key="3">
    <source>
        <dbReference type="RuleBase" id="RU000363"/>
    </source>
</evidence>
<evidence type="ECO:0000313" key="4">
    <source>
        <dbReference type="EMBL" id="PLC52014.1"/>
    </source>
</evidence>
<dbReference type="InterPro" id="IPR002347">
    <property type="entry name" value="SDR_fam"/>
</dbReference>